<accession>A0ABR7HKM2</accession>
<comment type="caution">
    <text evidence="4">The sequence shown here is derived from an EMBL/GenBank/DDBJ whole genome shotgun (WGS) entry which is preliminary data.</text>
</comment>
<sequence length="184" mass="19756">MESNTISKSKSKINVKLIAITAMCAALVTVTTAFIKIPSMFGYSHAGDSMIYLAASILPGPYGIIASSIGGALADLISGYPQWAIPTAIIKAFNAVPFVLCRMAMKKHGKDNKIINWSSLLMLIPTTMVTVGGYFIANGLMYGFEGAVAELATWWLQPGMGALIFIVLGFALDRIDFKKKLALK</sequence>
<dbReference type="Gene3D" id="1.10.1760.20">
    <property type="match status" value="1"/>
</dbReference>
<feature type="transmembrane region" description="Helical" evidence="3">
    <location>
        <begin position="17"/>
        <end position="38"/>
    </location>
</feature>
<dbReference type="Pfam" id="PF07155">
    <property type="entry name" value="ECF-ribofla_trS"/>
    <property type="match status" value="1"/>
</dbReference>
<dbReference type="EMBL" id="JACOPS010000002">
    <property type="protein sequence ID" value="MBC5728037.1"/>
    <property type="molecule type" value="Genomic_DNA"/>
</dbReference>
<organism evidence="4 5">
    <name type="scientific">Ruminococcus intestinalis</name>
    <dbReference type="NCBI Taxonomy" id="2763066"/>
    <lineage>
        <taxon>Bacteria</taxon>
        <taxon>Bacillati</taxon>
        <taxon>Bacillota</taxon>
        <taxon>Clostridia</taxon>
        <taxon>Eubacteriales</taxon>
        <taxon>Oscillospiraceae</taxon>
        <taxon>Ruminococcus</taxon>
    </lineage>
</organism>
<dbReference type="Proteomes" id="UP000636755">
    <property type="component" value="Unassembled WGS sequence"/>
</dbReference>
<evidence type="ECO:0000313" key="5">
    <source>
        <dbReference type="Proteomes" id="UP000636755"/>
    </source>
</evidence>
<dbReference type="PANTHER" id="PTHR37815">
    <property type="entry name" value="UPF0397 PROTEIN BC_2624-RELATED"/>
    <property type="match status" value="1"/>
</dbReference>
<dbReference type="InterPro" id="IPR009825">
    <property type="entry name" value="ECF_substrate-spec-like"/>
</dbReference>
<keyword evidence="2 3" id="KW-1133">Transmembrane helix</keyword>
<reference evidence="4 5" key="1">
    <citation type="submission" date="2020-08" db="EMBL/GenBank/DDBJ databases">
        <title>Genome public.</title>
        <authorList>
            <person name="Liu C."/>
            <person name="Sun Q."/>
        </authorList>
    </citation>
    <scope>NUCLEOTIDE SEQUENCE [LARGE SCALE GENOMIC DNA]</scope>
    <source>
        <strain evidence="4 5">NSJ-71</strain>
    </source>
</reference>
<keyword evidence="1 3" id="KW-0812">Transmembrane</keyword>
<evidence type="ECO:0000313" key="4">
    <source>
        <dbReference type="EMBL" id="MBC5728037.1"/>
    </source>
</evidence>
<dbReference type="PANTHER" id="PTHR37815:SF3">
    <property type="entry name" value="UPF0397 PROTEIN SPR0429"/>
    <property type="match status" value="1"/>
</dbReference>
<dbReference type="RefSeq" id="WP_022234021.1">
    <property type="nucleotide sequence ID" value="NZ_JACOPS010000002.1"/>
</dbReference>
<evidence type="ECO:0000256" key="2">
    <source>
        <dbReference type="ARBA" id="ARBA00022989"/>
    </source>
</evidence>
<feature type="transmembrane region" description="Helical" evidence="3">
    <location>
        <begin position="154"/>
        <end position="172"/>
    </location>
</feature>
<feature type="transmembrane region" description="Helical" evidence="3">
    <location>
        <begin position="120"/>
        <end position="142"/>
    </location>
</feature>
<keyword evidence="3" id="KW-0472">Membrane</keyword>
<feature type="transmembrane region" description="Helical" evidence="3">
    <location>
        <begin position="50"/>
        <end position="74"/>
    </location>
</feature>
<proteinExistence type="predicted"/>
<protein>
    <submittedName>
        <fullName evidence="4">ECF transporter S component</fullName>
    </submittedName>
</protein>
<evidence type="ECO:0000256" key="1">
    <source>
        <dbReference type="ARBA" id="ARBA00022692"/>
    </source>
</evidence>
<name>A0ABR7HKM2_9FIRM</name>
<keyword evidence="5" id="KW-1185">Reference proteome</keyword>
<evidence type="ECO:0000256" key="3">
    <source>
        <dbReference type="SAM" id="Phobius"/>
    </source>
</evidence>
<gene>
    <name evidence="4" type="ORF">H8R91_05785</name>
</gene>